<dbReference type="AlphaFoldDB" id="A0A9D9E615"/>
<keyword evidence="1" id="KW-0472">Membrane</keyword>
<reference evidence="2" key="2">
    <citation type="journal article" date="2021" name="PeerJ">
        <title>Extensive microbial diversity within the chicken gut microbiome revealed by metagenomics and culture.</title>
        <authorList>
            <person name="Gilroy R."/>
            <person name="Ravi A."/>
            <person name="Getino M."/>
            <person name="Pursley I."/>
            <person name="Horton D.L."/>
            <person name="Alikhan N.F."/>
            <person name="Baker D."/>
            <person name="Gharbi K."/>
            <person name="Hall N."/>
            <person name="Watson M."/>
            <person name="Adriaenssens E.M."/>
            <person name="Foster-Nyarko E."/>
            <person name="Jarju S."/>
            <person name="Secka A."/>
            <person name="Antonio M."/>
            <person name="Oren A."/>
            <person name="Chaudhuri R.R."/>
            <person name="La Ragione R."/>
            <person name="Hildebrand F."/>
            <person name="Pallen M.J."/>
        </authorList>
    </citation>
    <scope>NUCLEOTIDE SEQUENCE</scope>
    <source>
        <strain evidence="2">C6-149</strain>
    </source>
</reference>
<dbReference type="EMBL" id="JADIMP010000037">
    <property type="protein sequence ID" value="MBO8441217.1"/>
    <property type="molecule type" value="Genomic_DNA"/>
</dbReference>
<evidence type="ECO:0000313" key="2">
    <source>
        <dbReference type="EMBL" id="MBO8441217.1"/>
    </source>
</evidence>
<accession>A0A9D9E615</accession>
<organism evidence="2 3">
    <name type="scientific">Candidatus Gallilactobacillus intestinavium</name>
    <dbReference type="NCBI Taxonomy" id="2840838"/>
    <lineage>
        <taxon>Bacteria</taxon>
        <taxon>Bacillati</taxon>
        <taxon>Bacillota</taxon>
        <taxon>Bacilli</taxon>
        <taxon>Lactobacillales</taxon>
        <taxon>Lactobacillaceae</taxon>
        <taxon>Lactobacillaceae incertae sedis</taxon>
        <taxon>Candidatus Gallilactobacillus</taxon>
    </lineage>
</organism>
<evidence type="ECO:0000313" key="3">
    <source>
        <dbReference type="Proteomes" id="UP000823614"/>
    </source>
</evidence>
<feature type="transmembrane region" description="Helical" evidence="1">
    <location>
        <begin position="54"/>
        <end position="71"/>
    </location>
</feature>
<evidence type="ECO:0000256" key="1">
    <source>
        <dbReference type="SAM" id="Phobius"/>
    </source>
</evidence>
<dbReference type="Proteomes" id="UP000823614">
    <property type="component" value="Unassembled WGS sequence"/>
</dbReference>
<sequence length="163" mass="19018">MKKIKSNITKYINTMKKRIQTATIDNFANLLAHLFTLILVVSFTLSTLYYKLDIFLLTLTILFTFVQLIFSDSFLVQNDILSTSLIGRKESYYTWVRGVRIRFTNLAITFSVFKFIEELLGLKSIIYNLGILALVMPFIFLLNFIEKKVASYMKRIMKEDPTI</sequence>
<reference evidence="2" key="1">
    <citation type="submission" date="2020-10" db="EMBL/GenBank/DDBJ databases">
        <authorList>
            <person name="Gilroy R."/>
        </authorList>
    </citation>
    <scope>NUCLEOTIDE SEQUENCE</scope>
    <source>
        <strain evidence="2">C6-149</strain>
    </source>
</reference>
<comment type="caution">
    <text evidence="2">The sequence shown here is derived from an EMBL/GenBank/DDBJ whole genome shotgun (WGS) entry which is preliminary data.</text>
</comment>
<protein>
    <submittedName>
        <fullName evidence="2">Uncharacterized protein</fullName>
    </submittedName>
</protein>
<feature type="transmembrane region" description="Helical" evidence="1">
    <location>
        <begin position="125"/>
        <end position="145"/>
    </location>
</feature>
<gene>
    <name evidence="2" type="ORF">IAA89_02015</name>
</gene>
<name>A0A9D9E615_9LACO</name>
<keyword evidence="1" id="KW-1133">Transmembrane helix</keyword>
<proteinExistence type="predicted"/>
<feature type="transmembrane region" description="Helical" evidence="1">
    <location>
        <begin position="92"/>
        <end position="113"/>
    </location>
</feature>
<keyword evidence="1" id="KW-0812">Transmembrane</keyword>
<feature type="transmembrane region" description="Helical" evidence="1">
    <location>
        <begin position="27"/>
        <end position="48"/>
    </location>
</feature>